<dbReference type="GO" id="GO:0016787">
    <property type="term" value="F:hydrolase activity"/>
    <property type="evidence" value="ECO:0007669"/>
    <property type="project" value="UniProtKB-KW"/>
</dbReference>
<sequence>MNEKKRDYSTILKTLPATEAREEVLFRQAGDGFLQVEYGHEQRLYVPDSFRILAIDGMIKKKNIEGLIETVPGLRTNMFHFDPLVLSVDKLIDEIAECEDELKELKDMVIPSRIIKLPIAFEDSETKKAVEKYLQLIRPDAPNCEGGYNLEYIAQCNGVTVKEAKEKLMETEWFNSGCGFWPGGGFFWPLDPRCALVVPKYNPPRTWTPEGSVGLGGPCVFTYTTPTGGGYQLMGRTIPTFQFAMKHPQFKDTPFLYRNADRIKFYETTEKEILDIYEHVHNKTDYKYEIEEGEIVVKDFIEWLNSDKIQKEAAEFNAKREAGMAKAPKL</sequence>
<accession>A0A9D1I1I1</accession>
<gene>
    <name evidence="5" type="ORF">IAC50_08200</name>
</gene>
<dbReference type="PANTHER" id="PTHR34698:SF2">
    <property type="entry name" value="5-OXOPROLINASE SUBUNIT B"/>
    <property type="match status" value="1"/>
</dbReference>
<name>A0A9D1I1I1_9FIRM</name>
<dbReference type="GO" id="GO:0005524">
    <property type="term" value="F:ATP binding"/>
    <property type="evidence" value="ECO:0007669"/>
    <property type="project" value="UniProtKB-KW"/>
</dbReference>
<evidence type="ECO:0000313" key="6">
    <source>
        <dbReference type="Proteomes" id="UP000824090"/>
    </source>
</evidence>
<organism evidence="5 6">
    <name type="scientific">Candidatus Allocopromorpha excrementigallinarum</name>
    <dbReference type="NCBI Taxonomy" id="2840742"/>
    <lineage>
        <taxon>Bacteria</taxon>
        <taxon>Bacillati</taxon>
        <taxon>Bacillota</taxon>
        <taxon>Clostridia</taxon>
        <taxon>Eubacteriales</taxon>
        <taxon>Eubacteriaceae</taxon>
        <taxon>Eubacteriaceae incertae sedis</taxon>
        <taxon>Candidatus Allocopromorpha</taxon>
    </lineage>
</organism>
<evidence type="ECO:0000256" key="1">
    <source>
        <dbReference type="ARBA" id="ARBA00022741"/>
    </source>
</evidence>
<protein>
    <submittedName>
        <fullName evidence="5">Carboxyltransferase domain-containing protein</fullName>
    </submittedName>
</protein>
<dbReference type="InterPro" id="IPR003833">
    <property type="entry name" value="CT_C_D"/>
</dbReference>
<dbReference type="Proteomes" id="UP000824090">
    <property type="component" value="Unassembled WGS sequence"/>
</dbReference>
<dbReference type="Gene3D" id="3.30.1360.40">
    <property type="match status" value="1"/>
</dbReference>
<dbReference type="Gene3D" id="2.40.100.10">
    <property type="entry name" value="Cyclophilin-like"/>
    <property type="match status" value="1"/>
</dbReference>
<evidence type="ECO:0000256" key="2">
    <source>
        <dbReference type="ARBA" id="ARBA00022801"/>
    </source>
</evidence>
<feature type="domain" description="Carboxyltransferase" evidence="4">
    <location>
        <begin position="24"/>
        <end position="257"/>
    </location>
</feature>
<proteinExistence type="predicted"/>
<evidence type="ECO:0000256" key="3">
    <source>
        <dbReference type="ARBA" id="ARBA00022840"/>
    </source>
</evidence>
<dbReference type="AlphaFoldDB" id="A0A9D1I1I1"/>
<keyword evidence="3" id="KW-0067">ATP-binding</keyword>
<dbReference type="InterPro" id="IPR010016">
    <property type="entry name" value="PxpB"/>
</dbReference>
<keyword evidence="2" id="KW-0378">Hydrolase</keyword>
<dbReference type="SUPFAM" id="SSF160467">
    <property type="entry name" value="PH0987 N-terminal domain-like"/>
    <property type="match status" value="1"/>
</dbReference>
<dbReference type="SUPFAM" id="SSF50891">
    <property type="entry name" value="Cyclophilin-like"/>
    <property type="match status" value="1"/>
</dbReference>
<evidence type="ECO:0000259" key="4">
    <source>
        <dbReference type="SMART" id="SM00796"/>
    </source>
</evidence>
<reference evidence="5" key="2">
    <citation type="journal article" date="2021" name="PeerJ">
        <title>Extensive microbial diversity within the chicken gut microbiome revealed by metagenomics and culture.</title>
        <authorList>
            <person name="Gilroy R."/>
            <person name="Ravi A."/>
            <person name="Getino M."/>
            <person name="Pursley I."/>
            <person name="Horton D.L."/>
            <person name="Alikhan N.F."/>
            <person name="Baker D."/>
            <person name="Gharbi K."/>
            <person name="Hall N."/>
            <person name="Watson M."/>
            <person name="Adriaenssens E.M."/>
            <person name="Foster-Nyarko E."/>
            <person name="Jarju S."/>
            <person name="Secka A."/>
            <person name="Antonio M."/>
            <person name="Oren A."/>
            <person name="Chaudhuri R.R."/>
            <person name="La Ragione R."/>
            <person name="Hildebrand F."/>
            <person name="Pallen M.J."/>
        </authorList>
    </citation>
    <scope>NUCLEOTIDE SEQUENCE</scope>
    <source>
        <strain evidence="5">ChiHcec3-6078</strain>
    </source>
</reference>
<evidence type="ECO:0000313" key="5">
    <source>
        <dbReference type="EMBL" id="HIU26456.1"/>
    </source>
</evidence>
<dbReference type="SMART" id="SM00796">
    <property type="entry name" value="AHS1"/>
    <property type="match status" value="1"/>
</dbReference>
<dbReference type="Pfam" id="PF02682">
    <property type="entry name" value="CT_C_D"/>
    <property type="match status" value="1"/>
</dbReference>
<comment type="caution">
    <text evidence="5">The sequence shown here is derived from an EMBL/GenBank/DDBJ whole genome shotgun (WGS) entry which is preliminary data.</text>
</comment>
<dbReference type="PANTHER" id="PTHR34698">
    <property type="entry name" value="5-OXOPROLINASE SUBUNIT B"/>
    <property type="match status" value="1"/>
</dbReference>
<dbReference type="EMBL" id="DVMP01000151">
    <property type="protein sequence ID" value="HIU26456.1"/>
    <property type="molecule type" value="Genomic_DNA"/>
</dbReference>
<keyword evidence="1" id="KW-0547">Nucleotide-binding</keyword>
<reference evidence="5" key="1">
    <citation type="submission" date="2020-10" db="EMBL/GenBank/DDBJ databases">
        <authorList>
            <person name="Gilroy R."/>
        </authorList>
    </citation>
    <scope>NUCLEOTIDE SEQUENCE</scope>
    <source>
        <strain evidence="5">ChiHcec3-6078</strain>
    </source>
</reference>
<dbReference type="InterPro" id="IPR029000">
    <property type="entry name" value="Cyclophilin-like_dom_sf"/>
</dbReference>